<gene>
    <name evidence="2" type="ORF">SAMN02745215_05024</name>
</gene>
<dbReference type="Gene3D" id="3.40.50.300">
    <property type="entry name" value="P-loop containing nucleotide triphosphate hydrolases"/>
    <property type="match status" value="1"/>
</dbReference>
<evidence type="ECO:0000259" key="1">
    <source>
        <dbReference type="Pfam" id="PF01656"/>
    </source>
</evidence>
<evidence type="ECO:0000313" key="3">
    <source>
        <dbReference type="Proteomes" id="UP000184010"/>
    </source>
</evidence>
<dbReference type="InterPro" id="IPR002586">
    <property type="entry name" value="CobQ/CobB/MinD/ParA_Nub-bd_dom"/>
</dbReference>
<feature type="domain" description="CobQ/CobB/MinD/ParA nucleotide binding" evidence="1">
    <location>
        <begin position="10"/>
        <end position="94"/>
    </location>
</feature>
<name>A0A1M7UXZ7_9FIRM</name>
<dbReference type="Pfam" id="PF01656">
    <property type="entry name" value="CbiA"/>
    <property type="match status" value="1"/>
</dbReference>
<evidence type="ECO:0000313" key="2">
    <source>
        <dbReference type="EMBL" id="SHN87911.1"/>
    </source>
</evidence>
<keyword evidence="3" id="KW-1185">Reference proteome</keyword>
<dbReference type="InterPro" id="IPR027417">
    <property type="entry name" value="P-loop_NTPase"/>
</dbReference>
<dbReference type="STRING" id="1121395.SAMN02745215_05024"/>
<accession>A0A1M7UXZ7</accession>
<reference evidence="3" key="1">
    <citation type="submission" date="2016-12" db="EMBL/GenBank/DDBJ databases">
        <authorList>
            <person name="Varghese N."/>
            <person name="Submissions S."/>
        </authorList>
    </citation>
    <scope>NUCLEOTIDE SEQUENCE [LARGE SCALE GENOMIC DNA]</scope>
    <source>
        <strain evidence="3">DSM 11544</strain>
    </source>
</reference>
<sequence>MNNQLIAVWGSPGSGKTTISAKLARWLAGKQKTVVLVLCDLLCPSLPVLLPKVDPKEKSLGALLSNPDLDQGALLAHLTLPQGDYLGVVGYKKGENFITYPQYLMEQALDLLVLLRHRVDYVIVDCSSDLTDDNLSVAALRNADQVLRCGTADLKGLSFFDAQLPVMAMDHTYGVDKHLKAISAYKPFSPKAEVAEAYGGVDFQFPYAAELEHQFWGGELLEPVKSKEGKLFMEGIKKLAKEVFDE</sequence>
<dbReference type="EMBL" id="FRDN01000021">
    <property type="protein sequence ID" value="SHN87911.1"/>
    <property type="molecule type" value="Genomic_DNA"/>
</dbReference>
<organism evidence="2 3">
    <name type="scientific">Desulfitobacterium chlororespirans DSM 11544</name>
    <dbReference type="NCBI Taxonomy" id="1121395"/>
    <lineage>
        <taxon>Bacteria</taxon>
        <taxon>Bacillati</taxon>
        <taxon>Bacillota</taxon>
        <taxon>Clostridia</taxon>
        <taxon>Eubacteriales</taxon>
        <taxon>Desulfitobacteriaceae</taxon>
        <taxon>Desulfitobacterium</taxon>
    </lineage>
</organism>
<dbReference type="SUPFAM" id="SSF52540">
    <property type="entry name" value="P-loop containing nucleoside triphosphate hydrolases"/>
    <property type="match status" value="1"/>
</dbReference>
<protein>
    <submittedName>
        <fullName evidence="2">CobQ/CobB/MinD/ParA nucleotide binding domain-containing protein</fullName>
    </submittedName>
</protein>
<proteinExistence type="predicted"/>
<dbReference type="Proteomes" id="UP000184010">
    <property type="component" value="Unassembled WGS sequence"/>
</dbReference>
<dbReference type="RefSeq" id="WP_072775098.1">
    <property type="nucleotide sequence ID" value="NZ_FRDN01000021.1"/>
</dbReference>
<dbReference type="AlphaFoldDB" id="A0A1M7UXZ7"/>